<dbReference type="EMBL" id="JACIHI010000009">
    <property type="protein sequence ID" value="MBB4440814.1"/>
    <property type="molecule type" value="Genomic_DNA"/>
</dbReference>
<dbReference type="AlphaFoldDB" id="A0A7W6XYI8"/>
<organism evidence="1 2">
    <name type="scientific">Rhizobium esperanzae</name>
    <dbReference type="NCBI Taxonomy" id="1967781"/>
    <lineage>
        <taxon>Bacteria</taxon>
        <taxon>Pseudomonadati</taxon>
        <taxon>Pseudomonadota</taxon>
        <taxon>Alphaproteobacteria</taxon>
        <taxon>Hyphomicrobiales</taxon>
        <taxon>Rhizobiaceae</taxon>
        <taxon>Rhizobium/Agrobacterium group</taxon>
        <taxon>Rhizobium</taxon>
    </lineage>
</organism>
<proteinExistence type="predicted"/>
<accession>A0A7W6XYI8</accession>
<evidence type="ECO:0000313" key="2">
    <source>
        <dbReference type="Proteomes" id="UP000533724"/>
    </source>
</evidence>
<gene>
    <name evidence="1" type="ORF">GGE15_004091</name>
</gene>
<evidence type="ECO:0000313" key="1">
    <source>
        <dbReference type="EMBL" id="MBB4440814.1"/>
    </source>
</evidence>
<reference evidence="1 2" key="1">
    <citation type="submission" date="2020-08" db="EMBL/GenBank/DDBJ databases">
        <title>Genomic Encyclopedia of Type Strains, Phase IV (KMG-V): Genome sequencing to study the core and pangenomes of soil and plant-associated prokaryotes.</title>
        <authorList>
            <person name="Whitman W."/>
        </authorList>
    </citation>
    <scope>NUCLEOTIDE SEQUENCE [LARGE SCALE GENOMIC DNA]</scope>
    <source>
        <strain evidence="1 2">SEMIA 414</strain>
    </source>
</reference>
<dbReference type="Proteomes" id="UP000533724">
    <property type="component" value="Unassembled WGS sequence"/>
</dbReference>
<comment type="caution">
    <text evidence="1">The sequence shown here is derived from an EMBL/GenBank/DDBJ whole genome shotgun (WGS) entry which is preliminary data.</text>
</comment>
<protein>
    <submittedName>
        <fullName evidence="1">Uncharacterized protein</fullName>
    </submittedName>
</protein>
<name>A0A7W6XYI8_9HYPH</name>
<sequence length="37" mass="3947">MLVLLLEKELADADAVPPAAVVILPSFFAINTRHAEA</sequence>